<sequence>MHRILQAVQQEAAELTAIRRRCHEHPELSRQETQTMAYIQEKLAEYGIASRHIEHGGILGWIDGQNPGKTLLLRADIDALPIEESDCNLSQQRSCRSHTPGVMHACGHDGHIAMQLVAAKLLNQWKDRWNGKIILMFEQGEEESGPLAYLLHYIEEKSGWHIDACYATHVRWDIPTGKIAVCREAPMAGGFGFEIRINGHGGHGSRPDLAQSPIDCFHAFYSDLQALRMRVVPPLSGLTVSIGSLHSGSALNVIPNDLTFAGTCRFFSYDQAGKRFYEEFLRILDNACRTYGCTYDILHMPKPLFEVQNNPVCAKLAEQAVASYIGPDALTDCTPWMASETFAITARLYPGVLTFTGIANADKGCGANHHTPEFDLDEDGLIYGTTACVGYALDYLTQAPDIPFTRPDEPLEILASRNI</sequence>
<dbReference type="AlphaFoldDB" id="A0A346AXW9"/>
<dbReference type="RefSeq" id="WP_107196709.1">
    <property type="nucleotide sequence ID" value="NZ_CP029462.1"/>
</dbReference>
<dbReference type="KEGG" id="meg:DKB62_03540"/>
<feature type="binding site" evidence="1">
    <location>
        <position position="108"/>
    </location>
    <ligand>
        <name>Mn(2+)</name>
        <dbReference type="ChEBI" id="CHEBI:29035"/>
        <label>2</label>
    </ligand>
</feature>
<feature type="binding site" evidence="1">
    <location>
        <position position="106"/>
    </location>
    <ligand>
        <name>Mn(2+)</name>
        <dbReference type="ChEBI" id="CHEBI:29035"/>
        <label>2</label>
    </ligand>
</feature>
<dbReference type="OrthoDB" id="1633187at2"/>
<dbReference type="SUPFAM" id="SSF53187">
    <property type="entry name" value="Zn-dependent exopeptidases"/>
    <property type="match status" value="1"/>
</dbReference>
<evidence type="ECO:0000313" key="4">
    <source>
        <dbReference type="Proteomes" id="UP000254337"/>
    </source>
</evidence>
<dbReference type="PIRSF" id="PIRSF005962">
    <property type="entry name" value="Pept_M20D_amidohydro"/>
    <property type="match status" value="1"/>
</dbReference>
<name>A0A346AXW9_9FIRM</name>
<dbReference type="EMBL" id="CP029462">
    <property type="protein sequence ID" value="AXL20712.1"/>
    <property type="molecule type" value="Genomic_DNA"/>
</dbReference>
<dbReference type="SUPFAM" id="SSF55031">
    <property type="entry name" value="Bacterial exopeptidase dimerisation domain"/>
    <property type="match status" value="1"/>
</dbReference>
<dbReference type="InterPro" id="IPR002933">
    <property type="entry name" value="Peptidase_M20"/>
</dbReference>
<feature type="domain" description="Peptidase M20 dimerisation" evidence="2">
    <location>
        <begin position="190"/>
        <end position="289"/>
    </location>
</feature>
<comment type="cofactor">
    <cofactor evidence="1">
        <name>Mn(2+)</name>
        <dbReference type="ChEBI" id="CHEBI:29035"/>
    </cofactor>
    <text evidence="1">The Mn(2+) ion enhances activity.</text>
</comment>
<dbReference type="GO" id="GO:0016787">
    <property type="term" value="F:hydrolase activity"/>
    <property type="evidence" value="ECO:0007669"/>
    <property type="project" value="UniProtKB-KW"/>
</dbReference>
<keyword evidence="4" id="KW-1185">Reference proteome</keyword>
<organism evidence="3 4">
    <name type="scientific">Megasphaera stantonii</name>
    <dbReference type="NCBI Taxonomy" id="2144175"/>
    <lineage>
        <taxon>Bacteria</taxon>
        <taxon>Bacillati</taxon>
        <taxon>Bacillota</taxon>
        <taxon>Negativicutes</taxon>
        <taxon>Veillonellales</taxon>
        <taxon>Veillonellaceae</taxon>
        <taxon>Megasphaera</taxon>
    </lineage>
</organism>
<keyword evidence="1" id="KW-0479">Metal-binding</keyword>
<dbReference type="Proteomes" id="UP000254337">
    <property type="component" value="Chromosome"/>
</dbReference>
<dbReference type="Pfam" id="PF07687">
    <property type="entry name" value="M20_dimer"/>
    <property type="match status" value="1"/>
</dbReference>
<feature type="binding site" evidence="1">
    <location>
        <position position="142"/>
    </location>
    <ligand>
        <name>Mn(2+)</name>
        <dbReference type="ChEBI" id="CHEBI:29035"/>
        <label>2</label>
    </ligand>
</feature>
<dbReference type="Gene3D" id="3.40.630.10">
    <property type="entry name" value="Zn peptidases"/>
    <property type="match status" value="1"/>
</dbReference>
<evidence type="ECO:0000259" key="2">
    <source>
        <dbReference type="Pfam" id="PF07687"/>
    </source>
</evidence>
<keyword evidence="1" id="KW-0464">Manganese</keyword>
<dbReference type="PANTHER" id="PTHR11014">
    <property type="entry name" value="PEPTIDASE M20 FAMILY MEMBER"/>
    <property type="match status" value="1"/>
</dbReference>
<dbReference type="NCBIfam" id="TIGR01891">
    <property type="entry name" value="amidohydrolases"/>
    <property type="match status" value="1"/>
</dbReference>
<dbReference type="GO" id="GO:0046872">
    <property type="term" value="F:metal ion binding"/>
    <property type="evidence" value="ECO:0007669"/>
    <property type="project" value="UniProtKB-KW"/>
</dbReference>
<accession>A0A346AXW9</accession>
<keyword evidence="3" id="KW-0378">Hydrolase</keyword>
<dbReference type="InterPro" id="IPR036264">
    <property type="entry name" value="Bact_exopeptidase_dim_dom"/>
</dbReference>
<gene>
    <name evidence="3" type="ORF">DKB62_03540</name>
</gene>
<evidence type="ECO:0000256" key="1">
    <source>
        <dbReference type="PIRSR" id="PIRSR005962-1"/>
    </source>
</evidence>
<proteinExistence type="predicted"/>
<dbReference type="InterPro" id="IPR017439">
    <property type="entry name" value="Amidohydrolase"/>
</dbReference>
<evidence type="ECO:0000313" key="3">
    <source>
        <dbReference type="EMBL" id="AXL20712.1"/>
    </source>
</evidence>
<dbReference type="InterPro" id="IPR011650">
    <property type="entry name" value="Peptidase_M20_dimer"/>
</dbReference>
<dbReference type="Gene3D" id="3.30.70.360">
    <property type="match status" value="1"/>
</dbReference>
<dbReference type="Pfam" id="PF01546">
    <property type="entry name" value="Peptidase_M20"/>
    <property type="match status" value="1"/>
</dbReference>
<reference evidence="3 4" key="1">
    <citation type="submission" date="2018-05" db="EMBL/GenBank/DDBJ databases">
        <title>Complete genome sequence of Megasphaera sp. AJH120T, isolated from the ceca of a chicken.</title>
        <authorList>
            <person name="Maki J."/>
            <person name="Looft T."/>
        </authorList>
    </citation>
    <scope>NUCLEOTIDE SEQUENCE [LARGE SCALE GENOMIC DNA]</scope>
    <source>
        <strain evidence="3 4">AJH120</strain>
    </source>
</reference>
<feature type="binding site" evidence="1">
    <location>
        <position position="370"/>
    </location>
    <ligand>
        <name>Mn(2+)</name>
        <dbReference type="ChEBI" id="CHEBI:29035"/>
        <label>2</label>
    </ligand>
</feature>
<feature type="binding site" evidence="1">
    <location>
        <position position="169"/>
    </location>
    <ligand>
        <name>Mn(2+)</name>
        <dbReference type="ChEBI" id="CHEBI:29035"/>
        <label>2</label>
    </ligand>
</feature>
<dbReference type="PANTHER" id="PTHR11014:SF63">
    <property type="entry name" value="METALLOPEPTIDASE, PUTATIVE (AFU_ORTHOLOGUE AFUA_6G09600)-RELATED"/>
    <property type="match status" value="1"/>
</dbReference>
<protein>
    <submittedName>
        <fullName evidence="3">Amidohydrolase</fullName>
    </submittedName>
</protein>